<dbReference type="AlphaFoldDB" id="A0AAD1DSR1"/>
<dbReference type="Gene3D" id="2.180.10.10">
    <property type="entry name" value="RHS repeat-associated core"/>
    <property type="match status" value="1"/>
</dbReference>
<organism evidence="1 2">
    <name type="scientific">Chryseobacterium nakagawai</name>
    <dbReference type="NCBI Taxonomy" id="1241982"/>
    <lineage>
        <taxon>Bacteria</taxon>
        <taxon>Pseudomonadati</taxon>
        <taxon>Bacteroidota</taxon>
        <taxon>Flavobacteriia</taxon>
        <taxon>Flavobacteriales</taxon>
        <taxon>Weeksellaceae</taxon>
        <taxon>Chryseobacterium group</taxon>
        <taxon>Chryseobacterium</taxon>
    </lineage>
</organism>
<dbReference type="PANTHER" id="PTHR32305:SF15">
    <property type="entry name" value="PROTEIN RHSA-RELATED"/>
    <property type="match status" value="1"/>
</dbReference>
<dbReference type="Proteomes" id="UP000278288">
    <property type="component" value="Chromosome"/>
</dbReference>
<accession>A0AAD1DSR1</accession>
<sequence>MGSAEQADTYYVYNEYDQLAFVIPPNAVQKPISEALLNDLCYQYRYDGRGRLVEKKLPGKGWEYMVYDKQDRLVLSQDANLRSQDKWLFTKYDQFSRPIYTGILDSQPGRIQQVAAIEGHGSNNEVRSVNSWSNSGMDVFYTSNQAYPATNFKLLSVNYYDSYPAYGFNPTFPITIQGESTLKETVSSEGKSTKGLPVMSFVKNVEDDNWTKNYTYYDTKGRVIGTHSINHLGGYTKTESKLDFAGVAQTVITKHKRLETDPERVITETFDYDHQNRLLVHKHQVDANPVEILTQNTYNELSQLESKKVGGIATGSALQQIDYKYNIRGWMTKINDPLNLNGKLFGYEIKYQDPSIPTTSTAQYGGNIAEAHWKTPDDDTYKVYHYVYDKLNRLNQAIYREPYTTAPDKSFFNEEINYDLNGNITRLWRTGKSSSNMALLVDNLTYIYQGNRLQTVTDATQNEAGYEGGGNLMEYDVNGNMITMKDKNINSIVYNYLNLPNQISISQKVMGRIFNTAINHLYRADGTKLRKINYNAMQGDIGNTTTTDYLDGFQYTYYDNGSIGGPLSLDKTSFAYEEQAYGKSMGPIFPSKPKWRLDFVPTTEGFYSFTENRYIYQYKDHLGNARVSFAKNSAGVLEITDINNYYPFGLNHVGGNKGLIGGYLNYKYNGKELQETGMYDYGARMYMPDIGRWGVIDPLAETSRRWSPYTYAFNNPMRFIDPDGRQATDIYKMDKSGNLTWMAESKTDVIYTEKNFDSSGNLKTENDGGFEVGEKGFIKENTHQYSTTGETYLDFKGDETKGMDYLNQVGDWMKSGEVNVEFGIQTAEVNGKDNTVVYTSNQETFTSPVYDGSNVKLQGHLHPGTWNPEQISGPLNPSGFRMSKFPLKENGFTSKIMSKTNRGDRVSAETMPNAVNFIYAPAHNTTIIYNSSQIIKAYEGKFKKN</sequence>
<gene>
    <name evidence="1" type="ORF">EG343_04765</name>
</gene>
<reference evidence="1 2" key="1">
    <citation type="submission" date="2018-11" db="EMBL/GenBank/DDBJ databases">
        <title>Proposal to divide the Flavobacteriaceae and reorganize its genera based on Amino Acid Identity values calculated from whole genome sequences.</title>
        <authorList>
            <person name="Nicholson A.C."/>
            <person name="Gulvik C.A."/>
            <person name="Whitney A.M."/>
            <person name="Humrighouse B.W."/>
            <person name="Bell M."/>
            <person name="Holmes B."/>
            <person name="Steigerwalt A.G."/>
            <person name="Villarma A."/>
            <person name="Sheth M."/>
            <person name="Batra D."/>
            <person name="Pryor J."/>
            <person name="Bernardet J.-F."/>
            <person name="Hugo C."/>
            <person name="Kampfer P."/>
            <person name="Newman J."/>
            <person name="McQuiston J.R."/>
        </authorList>
    </citation>
    <scope>NUCLEOTIDE SEQUENCE [LARGE SCALE GENOMIC DNA]</scope>
    <source>
        <strain evidence="1 2">G0041</strain>
    </source>
</reference>
<evidence type="ECO:0000313" key="1">
    <source>
        <dbReference type="EMBL" id="AZA93797.1"/>
    </source>
</evidence>
<proteinExistence type="predicted"/>
<dbReference type="EMBL" id="CP033923">
    <property type="protein sequence ID" value="AZA93797.1"/>
    <property type="molecule type" value="Genomic_DNA"/>
</dbReference>
<dbReference type="NCBIfam" id="TIGR03696">
    <property type="entry name" value="Rhs_assc_core"/>
    <property type="match status" value="1"/>
</dbReference>
<dbReference type="InterPro" id="IPR022385">
    <property type="entry name" value="Rhs_assc_core"/>
</dbReference>
<protein>
    <submittedName>
        <fullName evidence="1">RHS repeat-associated core domain-containing protein</fullName>
    </submittedName>
</protein>
<dbReference type="KEGG" id="cnk:EG343_04765"/>
<evidence type="ECO:0000313" key="2">
    <source>
        <dbReference type="Proteomes" id="UP000278288"/>
    </source>
</evidence>
<dbReference type="PANTHER" id="PTHR32305">
    <property type="match status" value="1"/>
</dbReference>
<keyword evidence="2" id="KW-1185">Reference proteome</keyword>
<dbReference type="InterPro" id="IPR050708">
    <property type="entry name" value="T6SS_VgrG/RHS"/>
</dbReference>
<name>A0AAD1DSR1_CHRNA</name>